<dbReference type="AlphaFoldDB" id="A0A0L7R115"/>
<sequence>KFTVSGAASIFTMGTENERYLRDPTECLKHTQNQFGIKSSVACDCKAGYILGMLVYSGSETEISVSRKFG</sequence>
<keyword evidence="2" id="KW-1185">Reference proteome</keyword>
<feature type="non-terminal residue" evidence="1">
    <location>
        <position position="1"/>
    </location>
</feature>
<evidence type="ECO:0000313" key="1">
    <source>
        <dbReference type="EMBL" id="KOC64539.1"/>
    </source>
</evidence>
<dbReference type="EMBL" id="KQ414668">
    <property type="protein sequence ID" value="KOC64539.1"/>
    <property type="molecule type" value="Genomic_DNA"/>
</dbReference>
<organism evidence="1 2">
    <name type="scientific">Habropoda laboriosa</name>
    <dbReference type="NCBI Taxonomy" id="597456"/>
    <lineage>
        <taxon>Eukaryota</taxon>
        <taxon>Metazoa</taxon>
        <taxon>Ecdysozoa</taxon>
        <taxon>Arthropoda</taxon>
        <taxon>Hexapoda</taxon>
        <taxon>Insecta</taxon>
        <taxon>Pterygota</taxon>
        <taxon>Neoptera</taxon>
        <taxon>Endopterygota</taxon>
        <taxon>Hymenoptera</taxon>
        <taxon>Apocrita</taxon>
        <taxon>Aculeata</taxon>
        <taxon>Apoidea</taxon>
        <taxon>Anthophila</taxon>
        <taxon>Apidae</taxon>
        <taxon>Habropoda</taxon>
    </lineage>
</organism>
<accession>A0A0L7R115</accession>
<evidence type="ECO:0000313" key="2">
    <source>
        <dbReference type="Proteomes" id="UP000053825"/>
    </source>
</evidence>
<protein>
    <submittedName>
        <fullName evidence="1">Uncharacterized protein</fullName>
    </submittedName>
</protein>
<proteinExistence type="predicted"/>
<gene>
    <name evidence="1" type="ORF">WH47_12003</name>
</gene>
<dbReference type="Proteomes" id="UP000053825">
    <property type="component" value="Unassembled WGS sequence"/>
</dbReference>
<name>A0A0L7R115_9HYME</name>
<reference evidence="1 2" key="1">
    <citation type="submission" date="2015-07" db="EMBL/GenBank/DDBJ databases">
        <title>The genome of Habropoda laboriosa.</title>
        <authorList>
            <person name="Pan H."/>
            <person name="Kapheim K."/>
        </authorList>
    </citation>
    <scope>NUCLEOTIDE SEQUENCE [LARGE SCALE GENOMIC DNA]</scope>
    <source>
        <strain evidence="1">0110345459</strain>
    </source>
</reference>